<gene>
    <name evidence="5" type="ORF">GEZ78_09500</name>
</gene>
<evidence type="ECO:0000256" key="1">
    <source>
        <dbReference type="ARBA" id="ARBA00022512"/>
    </source>
</evidence>
<evidence type="ECO:0000313" key="5">
    <source>
        <dbReference type="EMBL" id="MQP83776.1"/>
    </source>
</evidence>
<organism evidence="5 6">
    <name type="scientific">Streptococcus mitis</name>
    <dbReference type="NCBI Taxonomy" id="28037"/>
    <lineage>
        <taxon>Bacteria</taxon>
        <taxon>Bacillati</taxon>
        <taxon>Bacillota</taxon>
        <taxon>Bacilli</taxon>
        <taxon>Lactobacillales</taxon>
        <taxon>Streptococcaceae</taxon>
        <taxon>Streptococcus</taxon>
        <taxon>Streptococcus mitis group</taxon>
    </lineage>
</organism>
<dbReference type="AlphaFoldDB" id="A0A6I1UL77"/>
<reference evidence="5 6" key="1">
    <citation type="submission" date="2019-10" db="EMBL/GenBank/DDBJ databases">
        <title>Streptococcus mitis of the oral and urogenital tracts.</title>
        <authorList>
            <person name="Price T."/>
            <person name="Mores C.R."/>
            <person name="Putonti C."/>
            <person name="Wolfe A.J."/>
        </authorList>
    </citation>
    <scope>NUCLEOTIDE SEQUENCE [LARGE SCALE GENOMIC DNA]</scope>
    <source>
        <strain evidence="5 6">SM39</strain>
    </source>
</reference>
<keyword evidence="3" id="KW-0732">Signal</keyword>
<dbReference type="PROSITE" id="PS51109">
    <property type="entry name" value="G5"/>
    <property type="match status" value="1"/>
</dbReference>
<protein>
    <submittedName>
        <fullName evidence="5">LPXTG cell wall anchor domain-containing protein</fullName>
    </submittedName>
</protein>
<evidence type="ECO:0000313" key="6">
    <source>
        <dbReference type="Proteomes" id="UP000436302"/>
    </source>
</evidence>
<dbReference type="Pfam" id="PF07501">
    <property type="entry name" value="G5"/>
    <property type="match status" value="1"/>
</dbReference>
<evidence type="ECO:0000256" key="2">
    <source>
        <dbReference type="ARBA" id="ARBA00022525"/>
    </source>
</evidence>
<sequence length="154" mass="16800">MDFKVQEQKNDKLPAGQTRVLQEGRQGVRVHLIEVENGKRTEKDSYDKVLVQNRIVEVGTAGETTIPVAQEATKPQVSEKADTKQIALSEASQANKVQLPNTGSAVSQAAVAAGLALLSLSAGLVATKGKKKTRNFDTFFIIKDQRETLVLDRR</sequence>
<dbReference type="NCBIfam" id="TIGR01167">
    <property type="entry name" value="LPXTG_anchor"/>
    <property type="match status" value="1"/>
</dbReference>
<dbReference type="EMBL" id="WIJV01000072">
    <property type="protein sequence ID" value="MQP83776.1"/>
    <property type="molecule type" value="Genomic_DNA"/>
</dbReference>
<evidence type="ECO:0000256" key="4">
    <source>
        <dbReference type="ARBA" id="ARBA00023088"/>
    </source>
</evidence>
<dbReference type="InterPro" id="IPR019931">
    <property type="entry name" value="LPXTG_anchor"/>
</dbReference>
<dbReference type="Proteomes" id="UP000436302">
    <property type="component" value="Unassembled WGS sequence"/>
</dbReference>
<evidence type="ECO:0000256" key="3">
    <source>
        <dbReference type="ARBA" id="ARBA00022729"/>
    </source>
</evidence>
<comment type="caution">
    <text evidence="5">The sequence shown here is derived from an EMBL/GenBank/DDBJ whole genome shotgun (WGS) entry which is preliminary data.</text>
</comment>
<keyword evidence="1" id="KW-0134">Cell wall</keyword>
<dbReference type="SMART" id="SM01208">
    <property type="entry name" value="G5"/>
    <property type="match status" value="1"/>
</dbReference>
<keyword evidence="2" id="KW-0964">Secreted</keyword>
<dbReference type="Gene3D" id="2.20.230.10">
    <property type="entry name" value="Resuscitation-promoting factor rpfb"/>
    <property type="match status" value="1"/>
</dbReference>
<dbReference type="Pfam" id="PF00746">
    <property type="entry name" value="Gram_pos_anchor"/>
    <property type="match status" value="1"/>
</dbReference>
<name>A0A6I1UL77_STRMT</name>
<proteinExistence type="predicted"/>
<keyword evidence="4" id="KW-0572">Peptidoglycan-anchor</keyword>
<accession>A0A6I1UL77</accession>
<dbReference type="InterPro" id="IPR011098">
    <property type="entry name" value="G5_dom"/>
</dbReference>